<feature type="domain" description="XPG N-terminal" evidence="20">
    <location>
        <begin position="1"/>
        <end position="118"/>
    </location>
</feature>
<keyword evidence="9 18" id="KW-0460">Magnesium</keyword>
<proteinExistence type="inferred from homology"/>
<dbReference type="Pfam" id="PF00752">
    <property type="entry name" value="XPG_N"/>
    <property type="match status" value="1"/>
</dbReference>
<comment type="subunit">
    <text evidence="17">Interacts with the MLH1-PMS2 heterodimer via MLH1. Interacts with MSH3. Interacts with the MSH2-MSH6 heterodimer via MSH2, and this interaction may increase the processivity of the 5'-&gt;3' exonuclease activity. Interacts with PCNA, and this interaction may both stimulate the cryptic 3'-&gt;5' exonuclease activity and suppress the 5'-&gt;3' exonuclease activity. Interacts with WRN, and this interaction stimulates both the 5'-&gt;3' exonuclease activity and cleavage of 5'-overhanging flap structures. Interacts with RECQL/RECQ1, and this interaction stimulates cleavage of 5'-overhanging flap structures. Interacts with DNA helicase ZGRF1; the interaction is increased following DNA damage induction.</text>
</comment>
<dbReference type="EMBL" id="NMUH01000423">
    <property type="protein sequence ID" value="MQL78899.1"/>
    <property type="molecule type" value="Genomic_DNA"/>
</dbReference>
<dbReference type="FunFam" id="3.40.50.1010:FF:000111">
    <property type="entry name" value="Exonuclease 1"/>
    <property type="match status" value="1"/>
</dbReference>
<dbReference type="GO" id="GO:0005634">
    <property type="term" value="C:nucleus"/>
    <property type="evidence" value="ECO:0007669"/>
    <property type="project" value="UniProtKB-SubCell"/>
</dbReference>
<keyword evidence="6 18" id="KW-0227">DNA damage</keyword>
<evidence type="ECO:0000259" key="19">
    <source>
        <dbReference type="SMART" id="SM00484"/>
    </source>
</evidence>
<dbReference type="Gene3D" id="1.10.150.20">
    <property type="entry name" value="5' to 3' exonuclease, C-terminal subdomain"/>
    <property type="match status" value="1"/>
</dbReference>
<dbReference type="AlphaFoldDB" id="A0A843UFS6"/>
<dbReference type="SUPFAM" id="SSF47807">
    <property type="entry name" value="5' to 3' exonuclease, C-terminal subdomain"/>
    <property type="match status" value="1"/>
</dbReference>
<dbReference type="SMART" id="SM00279">
    <property type="entry name" value="HhH2"/>
    <property type="match status" value="1"/>
</dbReference>
<evidence type="ECO:0000259" key="20">
    <source>
        <dbReference type="SMART" id="SM00485"/>
    </source>
</evidence>
<keyword evidence="22" id="KW-1185">Reference proteome</keyword>
<dbReference type="InterPro" id="IPR036279">
    <property type="entry name" value="5-3_exonuclease_C_sf"/>
</dbReference>
<evidence type="ECO:0000256" key="18">
    <source>
        <dbReference type="RuleBase" id="RU910737"/>
    </source>
</evidence>
<dbReference type="CDD" id="cd09857">
    <property type="entry name" value="PIN_EXO1"/>
    <property type="match status" value="1"/>
</dbReference>
<dbReference type="GO" id="GO:0035312">
    <property type="term" value="F:5'-3' DNA exonuclease activity"/>
    <property type="evidence" value="ECO:0007669"/>
    <property type="project" value="UniProtKB-UniRule"/>
</dbReference>
<dbReference type="PROSITE" id="PS00842">
    <property type="entry name" value="XPG_2"/>
    <property type="match status" value="1"/>
</dbReference>
<dbReference type="PRINTS" id="PR00853">
    <property type="entry name" value="XPGRADSUPER"/>
</dbReference>
<dbReference type="InterPro" id="IPR044752">
    <property type="entry name" value="PIN-like_EXO1"/>
</dbReference>
<dbReference type="Proteomes" id="UP000652761">
    <property type="component" value="Unassembled WGS sequence"/>
</dbReference>
<evidence type="ECO:0000256" key="16">
    <source>
        <dbReference type="ARBA" id="ARBA00057694"/>
    </source>
</evidence>
<comment type="similarity">
    <text evidence="18">Belongs to the XPG/RAD2 endonuclease family. EXO1 subfamily.</text>
</comment>
<dbReference type="GO" id="GO:0002376">
    <property type="term" value="P:immune system process"/>
    <property type="evidence" value="ECO:0007669"/>
    <property type="project" value="UniProtKB-KW"/>
</dbReference>
<dbReference type="Pfam" id="PF00867">
    <property type="entry name" value="XPG_I"/>
    <property type="match status" value="1"/>
</dbReference>
<evidence type="ECO:0000256" key="2">
    <source>
        <dbReference type="ARBA" id="ARBA00022553"/>
    </source>
</evidence>
<dbReference type="OrthoDB" id="26491at2759"/>
<evidence type="ECO:0000256" key="12">
    <source>
        <dbReference type="ARBA" id="ARBA00023125"/>
    </source>
</evidence>
<evidence type="ECO:0000256" key="17">
    <source>
        <dbReference type="ARBA" id="ARBA00064664"/>
    </source>
</evidence>
<feature type="domain" description="XPG-I" evidence="19">
    <location>
        <begin position="132"/>
        <end position="208"/>
    </location>
</feature>
<keyword evidence="8 18" id="KW-0269">Exonuclease</keyword>
<gene>
    <name evidence="21" type="ORF">Taro_011350</name>
</gene>
<keyword evidence="14 18" id="KW-0539">Nucleus</keyword>
<dbReference type="InterPro" id="IPR006084">
    <property type="entry name" value="XPG/Rad2"/>
</dbReference>
<dbReference type="EC" id="3.1.-.-" evidence="18"/>
<evidence type="ECO:0000256" key="13">
    <source>
        <dbReference type="ARBA" id="ARBA00023204"/>
    </source>
</evidence>
<evidence type="ECO:0000256" key="11">
    <source>
        <dbReference type="ARBA" id="ARBA00022990"/>
    </source>
</evidence>
<dbReference type="SUPFAM" id="SSF88723">
    <property type="entry name" value="PIN domain-like"/>
    <property type="match status" value="1"/>
</dbReference>
<evidence type="ECO:0000313" key="21">
    <source>
        <dbReference type="EMBL" id="MQL78899.1"/>
    </source>
</evidence>
<evidence type="ECO:0000256" key="1">
    <source>
        <dbReference type="ARBA" id="ARBA00004123"/>
    </source>
</evidence>
<keyword evidence="11" id="KW-0007">Acetylation</keyword>
<dbReference type="InterPro" id="IPR006086">
    <property type="entry name" value="XPG-I_dom"/>
</dbReference>
<evidence type="ECO:0000256" key="6">
    <source>
        <dbReference type="ARBA" id="ARBA00022763"/>
    </source>
</evidence>
<dbReference type="GO" id="GO:0051321">
    <property type="term" value="P:meiotic cell cycle"/>
    <property type="evidence" value="ECO:0007669"/>
    <property type="project" value="UniProtKB-KW"/>
</dbReference>
<evidence type="ECO:0000256" key="9">
    <source>
        <dbReference type="ARBA" id="ARBA00022842"/>
    </source>
</evidence>
<evidence type="ECO:0000256" key="3">
    <source>
        <dbReference type="ARBA" id="ARBA00022722"/>
    </source>
</evidence>
<dbReference type="FunFam" id="1.10.150.20:FF:000011">
    <property type="entry name" value="exonuclease 1"/>
    <property type="match status" value="1"/>
</dbReference>
<keyword evidence="2" id="KW-0597">Phosphoprotein</keyword>
<evidence type="ECO:0000256" key="15">
    <source>
        <dbReference type="ARBA" id="ARBA00023254"/>
    </source>
</evidence>
<keyword evidence="3 18" id="KW-0540">Nuclease</keyword>
<keyword evidence="12 18" id="KW-0238">DNA-binding</keyword>
<keyword evidence="7 18" id="KW-0378">Hydrolase</keyword>
<comment type="cofactor">
    <cofactor evidence="18">
        <name>Mg(2+)</name>
        <dbReference type="ChEBI" id="CHEBI:18420"/>
    </cofactor>
    <text evidence="18">Binds 2 magnesium ions per subunit. They probably participate in the reaction catalyzed by the enzyme. May bind an additional third magnesium ion after substrate binding.</text>
</comment>
<name>A0A843UFS6_COLES</name>
<keyword evidence="13 18" id="KW-0234">DNA repair</keyword>
<comment type="function">
    <text evidence="16">5'-&gt;3' double-stranded DNA exonuclease which may also possess a cryptic 3'-&gt;5' double-stranded DNA exonuclease activity. Functions in DNA mismatch repair (MMR) to excise mismatch-containing DNA tracts directed by strand breaks located either 5' or 3' to the mismatch. Also exhibits endonuclease activity against 5'-overhanging flap structures similar to those generated by displacement synthesis when DNA polymerase encounters the 5'-end of a downstream Okazaki fragment. Required for somatic hypermutation (SHM) and class switch recombination (CSR) of immunoglobulin genes. Essential for male and female meiosis.</text>
</comment>
<sequence>MCLSSLSPSLTSSFRPISSLFSSGPSSPQQLSPSPISPPKSVGIDAYSWLHKGAYACSMELCLNMQGEAAGRYLRYFMHHVNLLRHHNITPVVVFDGGNIPSKKRHENLAFAKERLEEGNVSAAVEYFQILRAENVEFVVAPYEADAQLAYLSNIEAQDGGISAVITEDSDLLAYGCQTVIFKMDRYGNGEEIVMDEVLSSSKGGISFQHFNKELFTGMCILAGCDFLSSVPGIGVKRAYSFVSKYRNLDRVLSVLSFEKGSSMPEDYCDSFQKTIAIFHHARM</sequence>
<evidence type="ECO:0000256" key="14">
    <source>
        <dbReference type="ARBA" id="ARBA00023242"/>
    </source>
</evidence>
<dbReference type="InterPro" id="IPR019974">
    <property type="entry name" value="XPG_CS"/>
</dbReference>
<dbReference type="GO" id="GO:0006281">
    <property type="term" value="P:DNA repair"/>
    <property type="evidence" value="ECO:0007669"/>
    <property type="project" value="UniProtKB-UniRule"/>
</dbReference>
<evidence type="ECO:0000256" key="10">
    <source>
        <dbReference type="ARBA" id="ARBA00022859"/>
    </source>
</evidence>
<organism evidence="21 22">
    <name type="scientific">Colocasia esculenta</name>
    <name type="common">Wild taro</name>
    <name type="synonym">Arum esculentum</name>
    <dbReference type="NCBI Taxonomy" id="4460"/>
    <lineage>
        <taxon>Eukaryota</taxon>
        <taxon>Viridiplantae</taxon>
        <taxon>Streptophyta</taxon>
        <taxon>Embryophyta</taxon>
        <taxon>Tracheophyta</taxon>
        <taxon>Spermatophyta</taxon>
        <taxon>Magnoliopsida</taxon>
        <taxon>Liliopsida</taxon>
        <taxon>Araceae</taxon>
        <taxon>Aroideae</taxon>
        <taxon>Colocasieae</taxon>
        <taxon>Colocasia</taxon>
    </lineage>
</organism>
<comment type="subcellular location">
    <subcellularLocation>
        <location evidence="1 18">Nucleus</location>
    </subcellularLocation>
</comment>
<dbReference type="PANTHER" id="PTHR11081:SF8">
    <property type="entry name" value="EXONUCLEASE 1"/>
    <property type="match status" value="1"/>
</dbReference>
<accession>A0A843UFS6</accession>
<dbReference type="Gene3D" id="3.40.50.1010">
    <property type="entry name" value="5'-nuclease"/>
    <property type="match status" value="1"/>
</dbReference>
<dbReference type="InterPro" id="IPR008918">
    <property type="entry name" value="HhH2"/>
</dbReference>
<evidence type="ECO:0000256" key="4">
    <source>
        <dbReference type="ARBA" id="ARBA00022723"/>
    </source>
</evidence>
<dbReference type="PANTHER" id="PTHR11081">
    <property type="entry name" value="FLAP ENDONUCLEASE FAMILY MEMBER"/>
    <property type="match status" value="1"/>
</dbReference>
<dbReference type="CDD" id="cd09901">
    <property type="entry name" value="H3TH_FEN1-like"/>
    <property type="match status" value="1"/>
</dbReference>
<protein>
    <recommendedName>
        <fullName evidence="18">Exonuclease 1</fullName>
        <ecNumber evidence="18">3.1.-.-</ecNumber>
    </recommendedName>
</protein>
<dbReference type="SMART" id="SM00484">
    <property type="entry name" value="XPGI"/>
    <property type="match status" value="1"/>
</dbReference>
<evidence type="ECO:0000256" key="5">
    <source>
        <dbReference type="ARBA" id="ARBA00022759"/>
    </source>
</evidence>
<keyword evidence="10" id="KW-0391">Immunity</keyword>
<comment type="caution">
    <text evidence="21">The sequence shown here is derived from an EMBL/GenBank/DDBJ whole genome shotgun (WGS) entry which is preliminary data.</text>
</comment>
<keyword evidence="4 18" id="KW-0479">Metal-binding</keyword>
<evidence type="ECO:0000313" key="22">
    <source>
        <dbReference type="Proteomes" id="UP000652761"/>
    </source>
</evidence>
<keyword evidence="18" id="KW-0228">DNA excision</keyword>
<evidence type="ECO:0000256" key="7">
    <source>
        <dbReference type="ARBA" id="ARBA00022801"/>
    </source>
</evidence>
<keyword evidence="5" id="KW-0255">Endonuclease</keyword>
<keyword evidence="15" id="KW-0469">Meiosis</keyword>
<evidence type="ECO:0000256" key="8">
    <source>
        <dbReference type="ARBA" id="ARBA00022839"/>
    </source>
</evidence>
<keyword evidence="18" id="KW-0267">Excision nuclease</keyword>
<dbReference type="InterPro" id="IPR029060">
    <property type="entry name" value="PIN-like_dom_sf"/>
</dbReference>
<dbReference type="SMART" id="SM00485">
    <property type="entry name" value="XPGN"/>
    <property type="match status" value="1"/>
</dbReference>
<dbReference type="GO" id="GO:0003677">
    <property type="term" value="F:DNA binding"/>
    <property type="evidence" value="ECO:0007669"/>
    <property type="project" value="UniProtKB-UniRule"/>
</dbReference>
<dbReference type="GO" id="GO:0046872">
    <property type="term" value="F:metal ion binding"/>
    <property type="evidence" value="ECO:0007669"/>
    <property type="project" value="UniProtKB-UniRule"/>
</dbReference>
<dbReference type="InterPro" id="IPR006085">
    <property type="entry name" value="XPG_DNA_repair_N"/>
</dbReference>
<dbReference type="GO" id="GO:0017108">
    <property type="term" value="F:5'-flap endonuclease activity"/>
    <property type="evidence" value="ECO:0007669"/>
    <property type="project" value="TreeGrafter"/>
</dbReference>
<reference evidence="21" key="1">
    <citation type="submission" date="2017-07" db="EMBL/GenBank/DDBJ databases">
        <title>Taro Niue Genome Assembly and Annotation.</title>
        <authorList>
            <person name="Atibalentja N."/>
            <person name="Keating K."/>
            <person name="Fields C.J."/>
        </authorList>
    </citation>
    <scope>NUCLEOTIDE SEQUENCE</scope>
    <source>
        <strain evidence="21">Niue_2</strain>
        <tissue evidence="21">Leaf</tissue>
    </source>
</reference>